<evidence type="ECO:0000313" key="1">
    <source>
        <dbReference type="EMBL" id="CAG8721309.1"/>
    </source>
</evidence>
<reference evidence="1" key="1">
    <citation type="submission" date="2021-06" db="EMBL/GenBank/DDBJ databases">
        <authorList>
            <person name="Kallberg Y."/>
            <person name="Tangrot J."/>
            <person name="Rosling A."/>
        </authorList>
    </citation>
    <scope>NUCLEOTIDE SEQUENCE</scope>
    <source>
        <strain evidence="1">CL356</strain>
    </source>
</reference>
<organism evidence="1 2">
    <name type="scientific">Acaulospora colombiana</name>
    <dbReference type="NCBI Taxonomy" id="27376"/>
    <lineage>
        <taxon>Eukaryota</taxon>
        <taxon>Fungi</taxon>
        <taxon>Fungi incertae sedis</taxon>
        <taxon>Mucoromycota</taxon>
        <taxon>Glomeromycotina</taxon>
        <taxon>Glomeromycetes</taxon>
        <taxon>Diversisporales</taxon>
        <taxon>Acaulosporaceae</taxon>
        <taxon>Acaulospora</taxon>
    </lineage>
</organism>
<protein>
    <submittedName>
        <fullName evidence="1">1219_t:CDS:1</fullName>
    </submittedName>
</protein>
<evidence type="ECO:0000313" key="2">
    <source>
        <dbReference type="Proteomes" id="UP000789525"/>
    </source>
</evidence>
<name>A0ACA9PY33_9GLOM</name>
<feature type="non-terminal residue" evidence="1">
    <location>
        <position position="1"/>
    </location>
</feature>
<comment type="caution">
    <text evidence="1">The sequence shown here is derived from an EMBL/GenBank/DDBJ whole genome shotgun (WGS) entry which is preliminary data.</text>
</comment>
<dbReference type="Proteomes" id="UP000789525">
    <property type="component" value="Unassembled WGS sequence"/>
</dbReference>
<gene>
    <name evidence="1" type="ORF">ACOLOM_LOCUS11152</name>
</gene>
<accession>A0ACA9PY33</accession>
<dbReference type="EMBL" id="CAJVPT010038871">
    <property type="protein sequence ID" value="CAG8721309.1"/>
    <property type="molecule type" value="Genomic_DNA"/>
</dbReference>
<sequence>LTDNQNSSLFLSSSLDTALLNQRLEIRENSVETLIEESDTENNTIEKSVSSLQSTTVLSKQKRKSSTSW</sequence>
<feature type="non-terminal residue" evidence="1">
    <location>
        <position position="69"/>
    </location>
</feature>
<proteinExistence type="predicted"/>
<keyword evidence="2" id="KW-1185">Reference proteome</keyword>